<reference evidence="15 16" key="1">
    <citation type="submission" date="2019-08" db="EMBL/GenBank/DDBJ databases">
        <authorList>
            <person name="Alioto T."/>
            <person name="Alioto T."/>
            <person name="Gomez Garrido J."/>
        </authorList>
    </citation>
    <scope>NUCLEOTIDE SEQUENCE [LARGE SCALE GENOMIC DNA]</scope>
</reference>
<keyword evidence="10" id="KW-1015">Disulfide bond</keyword>
<evidence type="ECO:0000256" key="5">
    <source>
        <dbReference type="ARBA" id="ARBA00022490"/>
    </source>
</evidence>
<dbReference type="GO" id="GO:0016012">
    <property type="term" value="C:sarcoglycan complex"/>
    <property type="evidence" value="ECO:0007669"/>
    <property type="project" value="InterPro"/>
</dbReference>
<dbReference type="GO" id="GO:0005856">
    <property type="term" value="C:cytoskeleton"/>
    <property type="evidence" value="ECO:0007669"/>
    <property type="project" value="UniProtKB-SubCell"/>
</dbReference>
<keyword evidence="9 14" id="KW-0472">Membrane</keyword>
<dbReference type="PANTHER" id="PTHR12939">
    <property type="entry name" value="SARCOGLYCAN"/>
    <property type="match status" value="1"/>
</dbReference>
<proteinExistence type="inferred from homology"/>
<feature type="transmembrane region" description="Helical" evidence="14">
    <location>
        <begin position="251"/>
        <end position="274"/>
    </location>
</feature>
<evidence type="ECO:0000313" key="16">
    <source>
        <dbReference type="Proteomes" id="UP000325440"/>
    </source>
</evidence>
<feature type="region of interest" description="Disordered" evidence="13">
    <location>
        <begin position="183"/>
        <end position="208"/>
    </location>
</feature>
<keyword evidence="6 14" id="KW-0812">Transmembrane</keyword>
<evidence type="ECO:0000256" key="9">
    <source>
        <dbReference type="ARBA" id="ARBA00023136"/>
    </source>
</evidence>
<keyword evidence="12" id="KW-0206">Cytoskeleton</keyword>
<keyword evidence="8 14" id="KW-1133">Transmembrane helix</keyword>
<evidence type="ECO:0000256" key="12">
    <source>
        <dbReference type="ARBA" id="ARBA00023212"/>
    </source>
</evidence>
<dbReference type="GO" id="GO:0060047">
    <property type="term" value="P:heart contraction"/>
    <property type="evidence" value="ECO:0007669"/>
    <property type="project" value="TreeGrafter"/>
</dbReference>
<dbReference type="OrthoDB" id="8881719at2759"/>
<keyword evidence="5" id="KW-0963">Cytoplasm</keyword>
<protein>
    <submittedName>
        <fullName evidence="15">Sarcoglycan complex subunit protein</fullName>
    </submittedName>
</protein>
<dbReference type="InterPro" id="IPR039972">
    <property type="entry name" value="Sarcoglycan_gamma/delta/zeta"/>
</dbReference>
<evidence type="ECO:0000256" key="10">
    <source>
        <dbReference type="ARBA" id="ARBA00023157"/>
    </source>
</evidence>
<dbReference type="Pfam" id="PF04790">
    <property type="entry name" value="Sarcoglycan_1"/>
    <property type="match status" value="1"/>
</dbReference>
<sequence>MHFKQQWRFQQSNRNAYGIEDENDDDDVTEAAGGLGTMADEDEDFGNPTTVNRRYLTVQPKQWSTSYVPNRQHYIHSTDLAVNHNGGVGFGQEDDVYGGTGNRTMADFFRSKTVPRRTTAGIAMTDDYNDYGGASNDEGNVGARTGSGHQWPAVSSADIVEYDSSVAADTPTFQQQQTQFLLPQQQRQRTNNNNNNNNNSYSQMPGAAAASGMSSNAAAVYAGKSMGMSSVAPDDPANGYSRSKAKWKTRALYAFLTCLLAVVVVNLTLTLWFIRVTRFTSEGMGSMKITQGGLWLSGRTLITDRLVASAIRSRTGRPLVFESTANVTLTARNSQGRLLNSLKLTKDGLECAQASVFRVTDTRGDTLFSADRNKVIVGAQELRVTGSGGAVFQGSVQTPLVRADSRHDLRLESVSRKLELSGPQGVTIESRAGDITVSCLMDVKLQSIAGAIQIDAAKVFFKGLKTAKMTSNSAPLPAMSADATAATATGIPITDGQGGGVKSSAGQPNSVGKRSGAKKRSVEDKLPSVYQLCVCGNGKVFMSPPDGQCAADNESLVCR</sequence>
<gene>
    <name evidence="15" type="ORF">CINCED_3A023444</name>
</gene>
<evidence type="ECO:0000313" key="15">
    <source>
        <dbReference type="EMBL" id="VVC42171.1"/>
    </source>
</evidence>
<dbReference type="GO" id="GO:0042383">
    <property type="term" value="C:sarcolemma"/>
    <property type="evidence" value="ECO:0007669"/>
    <property type="project" value="UniProtKB-SubCell"/>
</dbReference>
<comment type="subcellular location">
    <subcellularLocation>
        <location evidence="2">Cell membrane</location>
        <location evidence="2">Sarcolemma</location>
        <topology evidence="2">Single-pass type II membrane protein</topology>
    </subcellularLocation>
    <subcellularLocation>
        <location evidence="1">Cytoplasm</location>
        <location evidence="1">Cytoskeleton</location>
    </subcellularLocation>
</comment>
<evidence type="ECO:0000256" key="11">
    <source>
        <dbReference type="ARBA" id="ARBA00023180"/>
    </source>
</evidence>
<keyword evidence="4" id="KW-1003">Cell membrane</keyword>
<evidence type="ECO:0000256" key="2">
    <source>
        <dbReference type="ARBA" id="ARBA00004274"/>
    </source>
</evidence>
<dbReference type="PANTHER" id="PTHR12939:SF10">
    <property type="entry name" value="EG:4F1.1 PROTEIN"/>
    <property type="match status" value="1"/>
</dbReference>
<accession>A0A5E4NIJ3</accession>
<dbReference type="AlphaFoldDB" id="A0A5E4NIJ3"/>
<keyword evidence="7" id="KW-0735">Signal-anchor</keyword>
<evidence type="ECO:0000256" key="14">
    <source>
        <dbReference type="SAM" id="Phobius"/>
    </source>
</evidence>
<evidence type="ECO:0000256" key="1">
    <source>
        <dbReference type="ARBA" id="ARBA00004245"/>
    </source>
</evidence>
<evidence type="ECO:0000256" key="8">
    <source>
        <dbReference type="ARBA" id="ARBA00022989"/>
    </source>
</evidence>
<dbReference type="EMBL" id="CABPRJ010001940">
    <property type="protein sequence ID" value="VVC42171.1"/>
    <property type="molecule type" value="Genomic_DNA"/>
</dbReference>
<evidence type="ECO:0000256" key="3">
    <source>
        <dbReference type="ARBA" id="ARBA00007574"/>
    </source>
</evidence>
<evidence type="ECO:0000256" key="4">
    <source>
        <dbReference type="ARBA" id="ARBA00022475"/>
    </source>
</evidence>
<evidence type="ECO:0000256" key="13">
    <source>
        <dbReference type="SAM" id="MobiDB-lite"/>
    </source>
</evidence>
<keyword evidence="16" id="KW-1185">Reference proteome</keyword>
<dbReference type="InterPro" id="IPR006875">
    <property type="entry name" value="Sarcoglycan"/>
</dbReference>
<name>A0A5E4NIJ3_9HEMI</name>
<evidence type="ECO:0000256" key="7">
    <source>
        <dbReference type="ARBA" id="ARBA00022968"/>
    </source>
</evidence>
<comment type="similarity">
    <text evidence="3">Belongs to the sarcoglycan beta/delta/gamma/zeta family.</text>
</comment>
<evidence type="ECO:0000256" key="6">
    <source>
        <dbReference type="ARBA" id="ARBA00022692"/>
    </source>
</evidence>
<dbReference type="Proteomes" id="UP000325440">
    <property type="component" value="Unassembled WGS sequence"/>
</dbReference>
<feature type="region of interest" description="Disordered" evidence="13">
    <location>
        <begin position="491"/>
        <end position="522"/>
    </location>
</feature>
<keyword evidence="11" id="KW-0325">Glycoprotein</keyword>
<organism evidence="15 16">
    <name type="scientific">Cinara cedri</name>
    <dbReference type="NCBI Taxonomy" id="506608"/>
    <lineage>
        <taxon>Eukaryota</taxon>
        <taxon>Metazoa</taxon>
        <taxon>Ecdysozoa</taxon>
        <taxon>Arthropoda</taxon>
        <taxon>Hexapoda</taxon>
        <taxon>Insecta</taxon>
        <taxon>Pterygota</taxon>
        <taxon>Neoptera</taxon>
        <taxon>Paraneoptera</taxon>
        <taxon>Hemiptera</taxon>
        <taxon>Sternorrhyncha</taxon>
        <taxon>Aphidomorpha</taxon>
        <taxon>Aphidoidea</taxon>
        <taxon>Aphididae</taxon>
        <taxon>Lachninae</taxon>
        <taxon>Cinara</taxon>
    </lineage>
</organism>
<feature type="compositionally biased region" description="Low complexity" evidence="13">
    <location>
        <begin position="183"/>
        <end position="199"/>
    </location>
</feature>